<keyword evidence="9" id="KW-0653">Protein transport</keyword>
<dbReference type="SMART" id="SM00220">
    <property type="entry name" value="S_TKc"/>
    <property type="match status" value="1"/>
</dbReference>
<keyword evidence="17" id="KW-1185">Reference proteome</keyword>
<evidence type="ECO:0000256" key="13">
    <source>
        <dbReference type="ARBA" id="ARBA00048679"/>
    </source>
</evidence>
<dbReference type="GO" id="GO:0015031">
    <property type="term" value="P:protein transport"/>
    <property type="evidence" value="ECO:0007669"/>
    <property type="project" value="UniProtKB-KW"/>
</dbReference>
<dbReference type="InterPro" id="IPR011009">
    <property type="entry name" value="Kinase-like_dom_sf"/>
</dbReference>
<protein>
    <recommendedName>
        <fullName evidence="2">non-specific serine/threonine protein kinase</fullName>
        <ecNumber evidence="2">2.7.11.1</ecNumber>
    </recommendedName>
    <alternativeName>
        <fullName evidence="11">Autophagy-related protein 1</fullName>
    </alternativeName>
</protein>
<keyword evidence="5" id="KW-0808">Transferase</keyword>
<dbReference type="GO" id="GO:0005776">
    <property type="term" value="C:autophagosome"/>
    <property type="evidence" value="ECO:0007669"/>
    <property type="project" value="TreeGrafter"/>
</dbReference>
<comment type="catalytic activity">
    <reaction evidence="13">
        <text>L-seryl-[protein] + ATP = O-phospho-L-seryl-[protein] + ADP + H(+)</text>
        <dbReference type="Rhea" id="RHEA:17989"/>
        <dbReference type="Rhea" id="RHEA-COMP:9863"/>
        <dbReference type="Rhea" id="RHEA-COMP:11604"/>
        <dbReference type="ChEBI" id="CHEBI:15378"/>
        <dbReference type="ChEBI" id="CHEBI:29999"/>
        <dbReference type="ChEBI" id="CHEBI:30616"/>
        <dbReference type="ChEBI" id="CHEBI:83421"/>
        <dbReference type="ChEBI" id="CHEBI:456216"/>
        <dbReference type="EC" id="2.7.11.1"/>
    </reaction>
</comment>
<dbReference type="EC" id="2.7.11.1" evidence="2"/>
<evidence type="ECO:0000256" key="14">
    <source>
        <dbReference type="SAM" id="MobiDB-lite"/>
    </source>
</evidence>
<dbReference type="Pfam" id="PF00069">
    <property type="entry name" value="Pkinase"/>
    <property type="match status" value="1"/>
</dbReference>
<dbReference type="PANTHER" id="PTHR24348:SF22">
    <property type="entry name" value="NON-SPECIFIC SERINE_THREONINE PROTEIN KINASE"/>
    <property type="match status" value="1"/>
</dbReference>
<evidence type="ECO:0000256" key="8">
    <source>
        <dbReference type="ARBA" id="ARBA00022840"/>
    </source>
</evidence>
<feature type="compositionally biased region" description="Basic residues" evidence="14">
    <location>
        <begin position="581"/>
        <end position="594"/>
    </location>
</feature>
<evidence type="ECO:0000256" key="2">
    <source>
        <dbReference type="ARBA" id="ARBA00012513"/>
    </source>
</evidence>
<organism evidence="16 17">
    <name type="scientific">Staphylotrichum tortipilum</name>
    <dbReference type="NCBI Taxonomy" id="2831512"/>
    <lineage>
        <taxon>Eukaryota</taxon>
        <taxon>Fungi</taxon>
        <taxon>Dikarya</taxon>
        <taxon>Ascomycota</taxon>
        <taxon>Pezizomycotina</taxon>
        <taxon>Sordariomycetes</taxon>
        <taxon>Sordariomycetidae</taxon>
        <taxon>Sordariales</taxon>
        <taxon>Chaetomiaceae</taxon>
        <taxon>Staphylotrichum</taxon>
    </lineage>
</organism>
<dbReference type="GO" id="GO:0005524">
    <property type="term" value="F:ATP binding"/>
    <property type="evidence" value="ECO:0007669"/>
    <property type="project" value="UniProtKB-KW"/>
</dbReference>
<keyword evidence="10" id="KW-0072">Autophagy</keyword>
<keyword evidence="4" id="KW-0723">Serine/threonine-protein kinase</keyword>
<feature type="domain" description="Protein kinase" evidence="15">
    <location>
        <begin position="247"/>
        <end position="500"/>
    </location>
</feature>
<keyword evidence="3" id="KW-0813">Transport</keyword>
<evidence type="ECO:0000256" key="6">
    <source>
        <dbReference type="ARBA" id="ARBA00022741"/>
    </source>
</evidence>
<evidence type="ECO:0000256" key="5">
    <source>
        <dbReference type="ARBA" id="ARBA00022679"/>
    </source>
</evidence>
<proteinExistence type="predicted"/>
<evidence type="ECO:0000256" key="7">
    <source>
        <dbReference type="ARBA" id="ARBA00022777"/>
    </source>
</evidence>
<sequence>MDAHLIARLYPYAEEGSLGHALRTIRMQENASLRIEPRMQDYSRPSSQSEDASADQDGEDDYGDDAAADDGYGYSPGIELRFDVWRKNAAGFVFGTSRNCDIVLPQRESLTGLARRQCVLAFDDQDRLVLRDLQARRTSHRGGTAVEYDGRDGGKRRGFTWILSGHPFARETHRIVIALHDRLRFLLVVEHHDLGSPQYQRNVAQFPTRVLHDPNAISLGSLGFNRESTGSTVTPSGAQSPSTETILLSYRELGRGGQAVVKRVWDVSTAFEYASKEPLHDRYHNRLRDEVEILKRERHDYIVQCFPELSRTSPPKLVMECLSLGSLCDQHQQASISLDETLTILQQGTSVLNYLHDRARPIAHRDIKPGNILVYSRSPLHIKLSDFGFSKASDDYLKTHCGTLLYMAPEVFKGRSYDTSVDIWSLGMVVYQYAQGLPSYDPQSFDGSRWTKNIMQTIADQASTLHCPLLSFLSRAMLVKDRKDRDPAHRCFQAAQHLSVANFRCGTSTPPAAPPTSPPTIPPAPPGHPHPPVLYAHGVQVSPWAASPSPGRLAPPTASPQAIHPRRARSPAPGPVSPHAVTRRRVAPPPRRTRRDSTSSGGGGAGGVAAYTMYGQVADPYYGATPQGREDTLPGYNWPQGPAAAAAAPRDLQPVMAPTAGYGPAVGGSAEGFDEWYPGPGGAWEAPAQQQHAEVRYMVDYGYGHGWEDGDDGGEGERGGRVGGPAYGYYEETTWGET</sequence>
<dbReference type="SUPFAM" id="SSF56112">
    <property type="entry name" value="Protein kinase-like (PK-like)"/>
    <property type="match status" value="1"/>
</dbReference>
<dbReference type="PROSITE" id="PS50011">
    <property type="entry name" value="PROTEIN_KINASE_DOM"/>
    <property type="match status" value="1"/>
</dbReference>
<feature type="region of interest" description="Disordered" evidence="14">
    <location>
        <begin position="506"/>
        <end position="606"/>
    </location>
</feature>
<comment type="caution">
    <text evidence="16">The sequence shown here is derived from an EMBL/GenBank/DDBJ whole genome shotgun (WGS) entry which is preliminary data.</text>
</comment>
<dbReference type="PROSITE" id="PS00108">
    <property type="entry name" value="PROTEIN_KINASE_ST"/>
    <property type="match status" value="1"/>
</dbReference>
<feature type="compositionally biased region" description="Acidic residues" evidence="14">
    <location>
        <begin position="52"/>
        <end position="68"/>
    </location>
</feature>
<keyword evidence="6" id="KW-0547">Nucleotide-binding</keyword>
<feature type="region of interest" description="Disordered" evidence="14">
    <location>
        <begin position="708"/>
        <end position="738"/>
    </location>
</feature>
<reference evidence="16" key="2">
    <citation type="submission" date="2023-05" db="EMBL/GenBank/DDBJ databases">
        <authorList>
            <consortium name="Lawrence Berkeley National Laboratory"/>
            <person name="Steindorff A."/>
            <person name="Hensen N."/>
            <person name="Bonometti L."/>
            <person name="Westerberg I."/>
            <person name="Brannstrom I.O."/>
            <person name="Guillou S."/>
            <person name="Cros-Aarteil S."/>
            <person name="Calhoun S."/>
            <person name="Haridas S."/>
            <person name="Kuo A."/>
            <person name="Mondo S."/>
            <person name="Pangilinan J."/>
            <person name="Riley R."/>
            <person name="Labutti K."/>
            <person name="Andreopoulos B."/>
            <person name="Lipzen A."/>
            <person name="Chen C."/>
            <person name="Yanf M."/>
            <person name="Daum C."/>
            <person name="Ng V."/>
            <person name="Clum A."/>
            <person name="Ohm R."/>
            <person name="Martin F."/>
            <person name="Silar P."/>
            <person name="Natvig D."/>
            <person name="Lalanne C."/>
            <person name="Gautier V."/>
            <person name="Ament-Velasquez S.L."/>
            <person name="Kruys A."/>
            <person name="Hutchinson M.I."/>
            <person name="Powell A.J."/>
            <person name="Barry K."/>
            <person name="Miller A.N."/>
            <person name="Grigoriev I.V."/>
            <person name="Debuchy R."/>
            <person name="Gladieux P."/>
            <person name="Thoren M.H."/>
            <person name="Johannesson H."/>
        </authorList>
    </citation>
    <scope>NUCLEOTIDE SEQUENCE</scope>
    <source>
        <strain evidence="16">CBS 103.79</strain>
    </source>
</reference>
<gene>
    <name evidence="16" type="ORF">C8A05DRAFT_34219</name>
</gene>
<dbReference type="PANTHER" id="PTHR24348">
    <property type="entry name" value="SERINE/THREONINE-PROTEIN KINASE UNC-51-RELATED"/>
    <property type="match status" value="1"/>
</dbReference>
<evidence type="ECO:0000256" key="3">
    <source>
        <dbReference type="ARBA" id="ARBA00022448"/>
    </source>
</evidence>
<accession>A0AAN6MJL8</accession>
<keyword evidence="8" id="KW-0067">ATP-binding</keyword>
<dbReference type="GO" id="GO:0005829">
    <property type="term" value="C:cytosol"/>
    <property type="evidence" value="ECO:0007669"/>
    <property type="project" value="TreeGrafter"/>
</dbReference>
<evidence type="ECO:0000313" key="17">
    <source>
        <dbReference type="Proteomes" id="UP001303889"/>
    </source>
</evidence>
<feature type="region of interest" description="Disordered" evidence="14">
    <location>
        <begin position="35"/>
        <end position="70"/>
    </location>
</feature>
<dbReference type="InterPro" id="IPR045269">
    <property type="entry name" value="Atg1-like"/>
</dbReference>
<evidence type="ECO:0000256" key="4">
    <source>
        <dbReference type="ARBA" id="ARBA00022527"/>
    </source>
</evidence>
<keyword evidence="7 16" id="KW-0418">Kinase</keyword>
<dbReference type="InterPro" id="IPR008271">
    <property type="entry name" value="Ser/Thr_kinase_AS"/>
</dbReference>
<dbReference type="GO" id="GO:0000045">
    <property type="term" value="P:autophagosome assembly"/>
    <property type="evidence" value="ECO:0007669"/>
    <property type="project" value="TreeGrafter"/>
</dbReference>
<dbReference type="EMBL" id="MU855533">
    <property type="protein sequence ID" value="KAK3902092.1"/>
    <property type="molecule type" value="Genomic_DNA"/>
</dbReference>
<name>A0AAN6MJL8_9PEZI</name>
<dbReference type="InterPro" id="IPR000719">
    <property type="entry name" value="Prot_kinase_dom"/>
</dbReference>
<feature type="compositionally biased region" description="Pro residues" evidence="14">
    <location>
        <begin position="511"/>
        <end position="532"/>
    </location>
</feature>
<evidence type="ECO:0000313" key="16">
    <source>
        <dbReference type="EMBL" id="KAK3902092.1"/>
    </source>
</evidence>
<evidence type="ECO:0000256" key="10">
    <source>
        <dbReference type="ARBA" id="ARBA00023006"/>
    </source>
</evidence>
<reference evidence="16" key="1">
    <citation type="journal article" date="2023" name="Mol. Phylogenet. Evol.">
        <title>Genome-scale phylogeny and comparative genomics of the fungal order Sordariales.</title>
        <authorList>
            <person name="Hensen N."/>
            <person name="Bonometti L."/>
            <person name="Westerberg I."/>
            <person name="Brannstrom I.O."/>
            <person name="Guillou S."/>
            <person name="Cros-Aarteil S."/>
            <person name="Calhoun S."/>
            <person name="Haridas S."/>
            <person name="Kuo A."/>
            <person name="Mondo S."/>
            <person name="Pangilinan J."/>
            <person name="Riley R."/>
            <person name="LaButti K."/>
            <person name="Andreopoulos B."/>
            <person name="Lipzen A."/>
            <person name="Chen C."/>
            <person name="Yan M."/>
            <person name="Daum C."/>
            <person name="Ng V."/>
            <person name="Clum A."/>
            <person name="Steindorff A."/>
            <person name="Ohm R.A."/>
            <person name="Martin F."/>
            <person name="Silar P."/>
            <person name="Natvig D.O."/>
            <person name="Lalanne C."/>
            <person name="Gautier V."/>
            <person name="Ament-Velasquez S.L."/>
            <person name="Kruys A."/>
            <person name="Hutchinson M.I."/>
            <person name="Powell A.J."/>
            <person name="Barry K."/>
            <person name="Miller A.N."/>
            <person name="Grigoriev I.V."/>
            <person name="Debuchy R."/>
            <person name="Gladieux P."/>
            <person name="Hiltunen Thoren M."/>
            <person name="Johannesson H."/>
        </authorList>
    </citation>
    <scope>NUCLEOTIDE SEQUENCE</scope>
    <source>
        <strain evidence="16">CBS 103.79</strain>
    </source>
</reference>
<evidence type="ECO:0000256" key="11">
    <source>
        <dbReference type="ARBA" id="ARBA00030237"/>
    </source>
</evidence>
<evidence type="ECO:0000256" key="9">
    <source>
        <dbReference type="ARBA" id="ARBA00022927"/>
    </source>
</evidence>
<comment type="subcellular location">
    <subcellularLocation>
        <location evidence="1">Preautophagosomal structure membrane</location>
        <topology evidence="1">Peripheral membrane protein</topology>
    </subcellularLocation>
</comment>
<dbReference type="GO" id="GO:0010506">
    <property type="term" value="P:regulation of autophagy"/>
    <property type="evidence" value="ECO:0007669"/>
    <property type="project" value="InterPro"/>
</dbReference>
<evidence type="ECO:0000256" key="1">
    <source>
        <dbReference type="ARBA" id="ARBA00004623"/>
    </source>
</evidence>
<evidence type="ECO:0000256" key="12">
    <source>
        <dbReference type="ARBA" id="ARBA00047899"/>
    </source>
</evidence>
<dbReference type="Gene3D" id="1.10.510.10">
    <property type="entry name" value="Transferase(Phosphotransferase) domain 1"/>
    <property type="match status" value="1"/>
</dbReference>
<dbReference type="GO" id="GO:0004674">
    <property type="term" value="F:protein serine/threonine kinase activity"/>
    <property type="evidence" value="ECO:0007669"/>
    <property type="project" value="UniProtKB-KW"/>
</dbReference>
<feature type="region of interest" description="Disordered" evidence="14">
    <location>
        <begin position="622"/>
        <end position="645"/>
    </location>
</feature>
<comment type="catalytic activity">
    <reaction evidence="12">
        <text>L-threonyl-[protein] + ATP = O-phospho-L-threonyl-[protein] + ADP + H(+)</text>
        <dbReference type="Rhea" id="RHEA:46608"/>
        <dbReference type="Rhea" id="RHEA-COMP:11060"/>
        <dbReference type="Rhea" id="RHEA-COMP:11605"/>
        <dbReference type="ChEBI" id="CHEBI:15378"/>
        <dbReference type="ChEBI" id="CHEBI:30013"/>
        <dbReference type="ChEBI" id="CHEBI:30616"/>
        <dbReference type="ChEBI" id="CHEBI:61977"/>
        <dbReference type="ChEBI" id="CHEBI:456216"/>
        <dbReference type="EC" id="2.7.11.1"/>
    </reaction>
</comment>
<dbReference type="AlphaFoldDB" id="A0AAN6MJL8"/>
<dbReference type="GO" id="GO:0034045">
    <property type="term" value="C:phagophore assembly site membrane"/>
    <property type="evidence" value="ECO:0007669"/>
    <property type="project" value="UniProtKB-SubCell"/>
</dbReference>
<dbReference type="Proteomes" id="UP001303889">
    <property type="component" value="Unassembled WGS sequence"/>
</dbReference>
<evidence type="ECO:0000259" key="15">
    <source>
        <dbReference type="PROSITE" id="PS50011"/>
    </source>
</evidence>